<evidence type="ECO:0000313" key="3">
    <source>
        <dbReference type="EMBL" id="SOE18999.1"/>
    </source>
</evidence>
<dbReference type="InterPro" id="IPR013857">
    <property type="entry name" value="NADH-UbQ_OxRdtase-assoc_prot30"/>
</dbReference>
<dbReference type="AlphaFoldDB" id="A0A286IHZ8"/>
<evidence type="ECO:0000313" key="4">
    <source>
        <dbReference type="Proteomes" id="UP000219465"/>
    </source>
</evidence>
<dbReference type="SUPFAM" id="SSF49785">
    <property type="entry name" value="Galactose-binding domain-like"/>
    <property type="match status" value="1"/>
</dbReference>
<dbReference type="EMBL" id="OCPC01000007">
    <property type="protein sequence ID" value="SOE18999.1"/>
    <property type="molecule type" value="Genomic_DNA"/>
</dbReference>
<keyword evidence="4" id="KW-1185">Reference proteome</keyword>
<reference evidence="4" key="1">
    <citation type="submission" date="2017-08" db="EMBL/GenBank/DDBJ databases">
        <authorList>
            <person name="Varghese N."/>
            <person name="Submissions S."/>
        </authorList>
    </citation>
    <scope>NUCLEOTIDE SEQUENCE [LARGE SCALE GENOMIC DNA]</scope>
    <source>
        <strain evidence="4">KCTC 23107</strain>
    </source>
</reference>
<protein>
    <submittedName>
        <fullName evidence="3">Complex I intermediate-associated protein 30 (CIA30)</fullName>
    </submittedName>
</protein>
<dbReference type="OrthoDB" id="442188at2"/>
<dbReference type="Pfam" id="PF08547">
    <property type="entry name" value="CIA30"/>
    <property type="match status" value="1"/>
</dbReference>
<evidence type="ECO:0000256" key="1">
    <source>
        <dbReference type="ARBA" id="ARBA00007884"/>
    </source>
</evidence>
<dbReference type="InterPro" id="IPR039131">
    <property type="entry name" value="NDUFAF1"/>
</dbReference>
<dbReference type="PANTHER" id="PTHR13194:SF19">
    <property type="entry name" value="NAD(P)-BINDING ROSSMANN-FOLD SUPERFAMILY PROTEIN"/>
    <property type="match status" value="1"/>
</dbReference>
<sequence>MTMTKQLSPNWVFVADTVMGGVSTGSVTATSIKERAAHRLTGHVSLENDGGFVQMAFDLTGDIAVDDAGDWTGLELDVTGNNETYEVRLRTSQLTKPWQSFRAEFQASEGWKTVRMPFDGFEAYRHEFSFDPNQLRRIGVLAVGREFQADVAVSAIRLYR</sequence>
<dbReference type="Proteomes" id="UP000219465">
    <property type="component" value="Unassembled WGS sequence"/>
</dbReference>
<feature type="domain" description="NADH:ubiquinone oxidoreductase intermediate-associated protein 30" evidence="2">
    <location>
        <begin position="7"/>
        <end position="143"/>
    </location>
</feature>
<dbReference type="InterPro" id="IPR008979">
    <property type="entry name" value="Galactose-bd-like_sf"/>
</dbReference>
<name>A0A286IHZ8_9HYPH</name>
<comment type="similarity">
    <text evidence="1">Belongs to the CIA30 family.</text>
</comment>
<accession>A0A286IHZ8</accession>
<dbReference type="PANTHER" id="PTHR13194">
    <property type="entry name" value="COMPLEX I INTERMEDIATE-ASSOCIATED PROTEIN 30"/>
    <property type="match status" value="1"/>
</dbReference>
<proteinExistence type="inferred from homology"/>
<dbReference type="RefSeq" id="WP_097109469.1">
    <property type="nucleotide sequence ID" value="NZ_OCPC01000007.1"/>
</dbReference>
<gene>
    <name evidence="3" type="ORF">SAMN05877838_3949</name>
</gene>
<organism evidence="3 4">
    <name type="scientific">Hoeflea halophila</name>
    <dbReference type="NCBI Taxonomy" id="714899"/>
    <lineage>
        <taxon>Bacteria</taxon>
        <taxon>Pseudomonadati</taxon>
        <taxon>Pseudomonadota</taxon>
        <taxon>Alphaproteobacteria</taxon>
        <taxon>Hyphomicrobiales</taxon>
        <taxon>Rhizobiaceae</taxon>
        <taxon>Hoeflea</taxon>
    </lineage>
</organism>
<evidence type="ECO:0000259" key="2">
    <source>
        <dbReference type="Pfam" id="PF08547"/>
    </source>
</evidence>
<dbReference type="Gene3D" id="2.60.120.430">
    <property type="entry name" value="Galactose-binding lectin"/>
    <property type="match status" value="1"/>
</dbReference>